<evidence type="ECO:0000313" key="4">
    <source>
        <dbReference type="Proteomes" id="UP000199087"/>
    </source>
</evidence>
<proteinExistence type="inferred from homology"/>
<dbReference type="InterPro" id="IPR023393">
    <property type="entry name" value="START-like_dom_sf"/>
</dbReference>
<name>A0A0U1P314_9BACI</name>
<dbReference type="AlphaFoldDB" id="A0A0U1P314"/>
<dbReference type="RefSeq" id="WP_090638630.1">
    <property type="nucleotide sequence ID" value="NZ_CVRB01000005.1"/>
</dbReference>
<evidence type="ECO:0000313" key="3">
    <source>
        <dbReference type="EMBL" id="CRK84573.1"/>
    </source>
</evidence>
<dbReference type="Proteomes" id="UP000199087">
    <property type="component" value="Unassembled WGS sequence"/>
</dbReference>
<dbReference type="EMBL" id="CVRB01000005">
    <property type="protein sequence ID" value="CRK84573.1"/>
    <property type="molecule type" value="Genomic_DNA"/>
</dbReference>
<protein>
    <recommendedName>
        <fullName evidence="2">Activator of Hsp90 ATPase homologue 1/2-like C-terminal domain-containing protein</fullName>
    </recommendedName>
</protein>
<dbReference type="Pfam" id="PF08327">
    <property type="entry name" value="AHSA1"/>
    <property type="match status" value="1"/>
</dbReference>
<dbReference type="Gene3D" id="3.30.530.20">
    <property type="match status" value="1"/>
</dbReference>
<evidence type="ECO:0000259" key="2">
    <source>
        <dbReference type="Pfam" id="PF08327"/>
    </source>
</evidence>
<organism evidence="3 4">
    <name type="scientific">Neobacillus massiliamazoniensis</name>
    <dbReference type="NCBI Taxonomy" id="1499688"/>
    <lineage>
        <taxon>Bacteria</taxon>
        <taxon>Bacillati</taxon>
        <taxon>Bacillota</taxon>
        <taxon>Bacilli</taxon>
        <taxon>Bacillales</taxon>
        <taxon>Bacillaceae</taxon>
        <taxon>Neobacillus</taxon>
    </lineage>
</organism>
<sequence>MSVIHHEIKLNASPERVYETLTNAEEFSKMSGAPAEINNEVGGFFSCFGGGVTGRNIELVPDKIIVQAWRGANWEEHDYSIVKYELKEQGSGTILVFNHTGYPEEMKDMIDTGWYKFYWDPMEKYFV</sequence>
<dbReference type="SUPFAM" id="SSF55961">
    <property type="entry name" value="Bet v1-like"/>
    <property type="match status" value="1"/>
</dbReference>
<feature type="domain" description="Activator of Hsp90 ATPase homologue 1/2-like C-terminal" evidence="2">
    <location>
        <begin position="11"/>
        <end position="126"/>
    </location>
</feature>
<gene>
    <name evidence="3" type="ORF">BN000_04613</name>
</gene>
<dbReference type="STRING" id="1499688.BN000_04613"/>
<dbReference type="InterPro" id="IPR013538">
    <property type="entry name" value="ASHA1/2-like_C"/>
</dbReference>
<reference evidence="4" key="1">
    <citation type="submission" date="2015-05" db="EMBL/GenBank/DDBJ databases">
        <authorList>
            <person name="Urmite Genomes"/>
        </authorList>
    </citation>
    <scope>NUCLEOTIDE SEQUENCE [LARGE SCALE GENOMIC DNA]</scope>
    <source>
        <strain evidence="4">LF1</strain>
    </source>
</reference>
<comment type="similarity">
    <text evidence="1">Belongs to the AHA1 family.</text>
</comment>
<keyword evidence="4" id="KW-1185">Reference proteome</keyword>
<accession>A0A0U1P314</accession>
<dbReference type="OrthoDB" id="337378at2"/>
<evidence type="ECO:0000256" key="1">
    <source>
        <dbReference type="ARBA" id="ARBA00006817"/>
    </source>
</evidence>